<organism evidence="5 6">
    <name type="scientific">Winogradskya consettensis</name>
    <dbReference type="NCBI Taxonomy" id="113560"/>
    <lineage>
        <taxon>Bacteria</taxon>
        <taxon>Bacillati</taxon>
        <taxon>Actinomycetota</taxon>
        <taxon>Actinomycetes</taxon>
        <taxon>Micromonosporales</taxon>
        <taxon>Micromonosporaceae</taxon>
        <taxon>Winogradskya</taxon>
    </lineage>
</organism>
<evidence type="ECO:0000259" key="4">
    <source>
        <dbReference type="PROSITE" id="PS01124"/>
    </source>
</evidence>
<dbReference type="GO" id="GO:0003700">
    <property type="term" value="F:DNA-binding transcription factor activity"/>
    <property type="evidence" value="ECO:0007669"/>
    <property type="project" value="InterPro"/>
</dbReference>
<dbReference type="SUPFAM" id="SSF46689">
    <property type="entry name" value="Homeodomain-like"/>
    <property type="match status" value="1"/>
</dbReference>
<gene>
    <name evidence="5" type="ORF">Aco04nite_74170</name>
</gene>
<dbReference type="PANTHER" id="PTHR47894">
    <property type="entry name" value="HTH-TYPE TRANSCRIPTIONAL REGULATOR GADX"/>
    <property type="match status" value="1"/>
</dbReference>
<dbReference type="EMBL" id="BOQP01000045">
    <property type="protein sequence ID" value="GIM80981.1"/>
    <property type="molecule type" value="Genomic_DNA"/>
</dbReference>
<keyword evidence="3" id="KW-0804">Transcription</keyword>
<keyword evidence="6" id="KW-1185">Reference proteome</keyword>
<dbReference type="GO" id="GO:0005829">
    <property type="term" value="C:cytosol"/>
    <property type="evidence" value="ECO:0007669"/>
    <property type="project" value="TreeGrafter"/>
</dbReference>
<evidence type="ECO:0000313" key="6">
    <source>
        <dbReference type="Proteomes" id="UP000680865"/>
    </source>
</evidence>
<proteinExistence type="predicted"/>
<dbReference type="InterPro" id="IPR032687">
    <property type="entry name" value="AraC-type_N"/>
</dbReference>
<evidence type="ECO:0000256" key="1">
    <source>
        <dbReference type="ARBA" id="ARBA00023015"/>
    </source>
</evidence>
<evidence type="ECO:0000256" key="2">
    <source>
        <dbReference type="ARBA" id="ARBA00023125"/>
    </source>
</evidence>
<keyword evidence="2" id="KW-0238">DNA-binding</keyword>
<dbReference type="PANTHER" id="PTHR47894:SF1">
    <property type="entry name" value="HTH-TYPE TRANSCRIPTIONAL REGULATOR VQSM"/>
    <property type="match status" value="1"/>
</dbReference>
<dbReference type="Pfam" id="PF12833">
    <property type="entry name" value="HTH_18"/>
    <property type="match status" value="1"/>
</dbReference>
<feature type="domain" description="HTH araC/xylS-type" evidence="4">
    <location>
        <begin position="228"/>
        <end position="326"/>
    </location>
</feature>
<sequence>MTPARFTLSAATAAMFADVGIPAAPVLRAAGLPEDLFLHGPAALTPQQFYRCWTAMEELAGDPAIGPRLAARMSTETFQPPIFAALCSADLCGAAERIALYKRLLGPQQLTLTDDLTLTMHWPAEPPPPPGLVAYELAFWVALARLGTRTRITPARILMPDPPRGPAADAWRDYLGVPFAPGAAPAVVFTAADARRPFLTSNAEMWQLLEPDLRRRLADLDRAESTTERVRAALIELLPAGRGTAGGVARRLALSDRTLQRRLAGEHTTFQAVLEHTRSTLARGYLSRPDVSVPEVALLLGYDEPSSFYRAFRRWSGTTPQRSRAAS</sequence>
<dbReference type="AlphaFoldDB" id="A0A919VXR2"/>
<name>A0A919VXR2_9ACTN</name>
<keyword evidence="1" id="KW-0805">Transcription regulation</keyword>
<dbReference type="GO" id="GO:0000976">
    <property type="term" value="F:transcription cis-regulatory region binding"/>
    <property type="evidence" value="ECO:0007669"/>
    <property type="project" value="TreeGrafter"/>
</dbReference>
<dbReference type="Proteomes" id="UP000680865">
    <property type="component" value="Unassembled WGS sequence"/>
</dbReference>
<comment type="caution">
    <text evidence="5">The sequence shown here is derived from an EMBL/GenBank/DDBJ whole genome shotgun (WGS) entry which is preliminary data.</text>
</comment>
<accession>A0A919VXR2</accession>
<dbReference type="Gene3D" id="1.10.10.60">
    <property type="entry name" value="Homeodomain-like"/>
    <property type="match status" value="1"/>
</dbReference>
<protein>
    <submittedName>
        <fullName evidence="5">AraC family transcriptional regulator</fullName>
    </submittedName>
</protein>
<dbReference type="InterPro" id="IPR009057">
    <property type="entry name" value="Homeodomain-like_sf"/>
</dbReference>
<dbReference type="InterPro" id="IPR018060">
    <property type="entry name" value="HTH_AraC"/>
</dbReference>
<dbReference type="Pfam" id="PF12625">
    <property type="entry name" value="Arabinose_bd"/>
    <property type="match status" value="1"/>
</dbReference>
<evidence type="ECO:0000256" key="3">
    <source>
        <dbReference type="ARBA" id="ARBA00023163"/>
    </source>
</evidence>
<dbReference type="RefSeq" id="WP_244876567.1">
    <property type="nucleotide sequence ID" value="NZ_BAAATW010000020.1"/>
</dbReference>
<evidence type="ECO:0000313" key="5">
    <source>
        <dbReference type="EMBL" id="GIM80981.1"/>
    </source>
</evidence>
<reference evidence="5" key="1">
    <citation type="submission" date="2021-03" db="EMBL/GenBank/DDBJ databases">
        <title>Whole genome shotgun sequence of Actinoplanes consettensis NBRC 14913.</title>
        <authorList>
            <person name="Komaki H."/>
            <person name="Tamura T."/>
        </authorList>
    </citation>
    <scope>NUCLEOTIDE SEQUENCE</scope>
    <source>
        <strain evidence="5">NBRC 14913</strain>
    </source>
</reference>
<dbReference type="PROSITE" id="PS01124">
    <property type="entry name" value="HTH_ARAC_FAMILY_2"/>
    <property type="match status" value="1"/>
</dbReference>
<dbReference type="SMART" id="SM00342">
    <property type="entry name" value="HTH_ARAC"/>
    <property type="match status" value="1"/>
</dbReference>